<sequence>MPLSPKAQALSALYRNCVFRSDTRSDAHEHVARELSDHVVTWKQGAPDAALYKGELNQLRIYSLRYGAQVEVTPQPFEGFTLVHTSLAGGAEFMCDGRSIHVAEGRTAVLAPKKNCRLRWLAGTQQLIVRVPDSLLRDVTGELQGDIVELNAGLLPRALASQWDLITQSLLNILSMPQEAGLRAAWLEHFERNLALFLLAHRPDATSPIEDRAQSSKNQGNDVHANGIREMDALLAYIDSRLCAPISLEDLARAAGVSVRTLNMLCHRHHGLPPMELLRNLRLDAVRARLLTDASASITETALAFGFGHLGRFSAYYAARFHELPRDTQRRGHT</sequence>
<evidence type="ECO:0000313" key="2">
    <source>
        <dbReference type="Proteomes" id="UP001055013"/>
    </source>
</evidence>
<evidence type="ECO:0000313" key="1">
    <source>
        <dbReference type="EMBL" id="GJH22501.1"/>
    </source>
</evidence>
<reference evidence="1" key="1">
    <citation type="submission" date="2021-09" db="EMBL/GenBank/DDBJ databases">
        <title>Isolation and characterization of 3-chlorobenzoate degrading bacteria from soils in Shizuoka.</title>
        <authorList>
            <person name="Ifat A."/>
            <person name="Ogawa N."/>
            <person name="Kimbara K."/>
            <person name="Moriuchi R."/>
            <person name="Dohra H."/>
            <person name="Shintani M."/>
        </authorList>
    </citation>
    <scope>NUCLEOTIDE SEQUENCE</scope>
    <source>
        <strain evidence="1">19CS2-2</strain>
    </source>
</reference>
<gene>
    <name evidence="1" type="ORF">CBA19CS22_38185</name>
</gene>
<keyword evidence="2" id="KW-1185">Reference proteome</keyword>
<name>A0ACB5R5N5_9BURK</name>
<proteinExistence type="predicted"/>
<dbReference type="EMBL" id="BPUR01000042">
    <property type="protein sequence ID" value="GJH22501.1"/>
    <property type="molecule type" value="Genomic_DNA"/>
</dbReference>
<protein>
    <submittedName>
        <fullName evidence="1">AraC family transcriptional regulator</fullName>
    </submittedName>
</protein>
<comment type="caution">
    <text evidence="1">The sequence shown here is derived from an EMBL/GenBank/DDBJ whole genome shotgun (WGS) entry which is preliminary data.</text>
</comment>
<accession>A0ACB5R5N5</accession>
<organism evidence="1 2">
    <name type="scientific">Caballeronia novacaledonica</name>
    <dbReference type="NCBI Taxonomy" id="1544861"/>
    <lineage>
        <taxon>Bacteria</taxon>
        <taxon>Pseudomonadati</taxon>
        <taxon>Pseudomonadota</taxon>
        <taxon>Betaproteobacteria</taxon>
        <taxon>Burkholderiales</taxon>
        <taxon>Burkholderiaceae</taxon>
        <taxon>Caballeronia</taxon>
    </lineage>
</organism>
<dbReference type="Proteomes" id="UP001055013">
    <property type="component" value="Unassembled WGS sequence"/>
</dbReference>